<dbReference type="KEGG" id="bpy:Bphyt_2653"/>
<feature type="transmembrane region" description="Helical" evidence="1">
    <location>
        <begin position="62"/>
        <end position="88"/>
    </location>
</feature>
<feature type="transmembrane region" description="Helical" evidence="1">
    <location>
        <begin position="100"/>
        <end position="123"/>
    </location>
</feature>
<proteinExistence type="predicted"/>
<reference evidence="2 3" key="1">
    <citation type="journal article" date="2011" name="J. Bacteriol.">
        <title>Complete genome sequence of the plant growth-promoting endophyte Burkholderia phytofirmans strain PsJN.</title>
        <authorList>
            <person name="Weilharter A."/>
            <person name="Mitter B."/>
            <person name="Shin M.V."/>
            <person name="Chain P.S."/>
            <person name="Nowak J."/>
            <person name="Sessitsch A."/>
        </authorList>
    </citation>
    <scope>NUCLEOTIDE SEQUENCE [LARGE SCALE GENOMIC DNA]</scope>
    <source>
        <strain evidence="3">DSM 17436 / LMG 22146 / PsJN</strain>
    </source>
</reference>
<accession>B2SXW9</accession>
<dbReference type="Pfam" id="PF10754">
    <property type="entry name" value="DUF2569"/>
    <property type="match status" value="1"/>
</dbReference>
<sequence length="161" mass="17942" precursor="true">MTPTTKHEPRPIGGSLLIALICLAAWALYTAIAMRDPLKLMLEWEILAVFARPETHGWYRTIIVMVGCDVLTGVFIVVGMGWLALLAWRKSPRFTVHVQAWLLAIVAMRTGAYLLGDYMTHAIGIDIDIPFDGFIQAVAAAALGIPYFRLSRRVRETFIDA</sequence>
<protein>
    <recommendedName>
        <fullName evidence="4">Transmembrane protein</fullName>
    </recommendedName>
</protein>
<keyword evidence="1" id="KW-0472">Membrane</keyword>
<evidence type="ECO:0000313" key="3">
    <source>
        <dbReference type="Proteomes" id="UP000001739"/>
    </source>
</evidence>
<dbReference type="eggNOG" id="ENOG5031X1C">
    <property type="taxonomic scope" value="Bacteria"/>
</dbReference>
<gene>
    <name evidence="2" type="ordered locus">Bphyt_2653</name>
</gene>
<keyword evidence="1" id="KW-1133">Transmembrane helix</keyword>
<dbReference type="HOGENOM" id="CLU_1560079_0_0_4"/>
<dbReference type="InterPro" id="IPR019690">
    <property type="entry name" value="DUF2569"/>
</dbReference>
<feature type="transmembrane region" description="Helical" evidence="1">
    <location>
        <begin position="129"/>
        <end position="148"/>
    </location>
</feature>
<evidence type="ECO:0000256" key="1">
    <source>
        <dbReference type="SAM" id="Phobius"/>
    </source>
</evidence>
<dbReference type="Proteomes" id="UP000001739">
    <property type="component" value="Chromosome 1"/>
</dbReference>
<dbReference type="RefSeq" id="WP_012433640.1">
    <property type="nucleotide sequence ID" value="NC_010681.1"/>
</dbReference>
<dbReference type="AlphaFoldDB" id="B2SXW9"/>
<organism evidence="2 3">
    <name type="scientific">Paraburkholderia phytofirmans (strain DSM 17436 / LMG 22146 / PsJN)</name>
    <name type="common">Burkholderia phytofirmans</name>
    <dbReference type="NCBI Taxonomy" id="398527"/>
    <lineage>
        <taxon>Bacteria</taxon>
        <taxon>Pseudomonadati</taxon>
        <taxon>Pseudomonadota</taxon>
        <taxon>Betaproteobacteria</taxon>
        <taxon>Burkholderiales</taxon>
        <taxon>Burkholderiaceae</taxon>
        <taxon>Paraburkholderia</taxon>
    </lineage>
</organism>
<evidence type="ECO:0008006" key="4">
    <source>
        <dbReference type="Google" id="ProtNLM"/>
    </source>
</evidence>
<name>B2SXW9_PARPJ</name>
<feature type="transmembrane region" description="Helical" evidence="1">
    <location>
        <begin position="12"/>
        <end position="32"/>
    </location>
</feature>
<keyword evidence="1" id="KW-0812">Transmembrane</keyword>
<dbReference type="EMBL" id="CP001052">
    <property type="protein sequence ID" value="ACD17048.1"/>
    <property type="molecule type" value="Genomic_DNA"/>
</dbReference>
<evidence type="ECO:0000313" key="2">
    <source>
        <dbReference type="EMBL" id="ACD17048.1"/>
    </source>
</evidence>
<dbReference type="OrthoDB" id="9004396at2"/>